<dbReference type="RefSeq" id="WP_160043278.1">
    <property type="nucleotide sequence ID" value="NZ_BORQ01000003.1"/>
</dbReference>
<dbReference type="Proteomes" id="UP000679779">
    <property type="component" value="Unassembled WGS sequence"/>
</dbReference>
<dbReference type="AlphaFoldDB" id="A0A919XIG9"/>
<evidence type="ECO:0000313" key="3">
    <source>
        <dbReference type="Proteomes" id="UP000679779"/>
    </source>
</evidence>
<protein>
    <submittedName>
        <fullName evidence="2">Uncharacterized protein</fullName>
    </submittedName>
</protein>
<dbReference type="EMBL" id="BORQ01000003">
    <property type="protein sequence ID" value="GIO31342.1"/>
    <property type="molecule type" value="Genomic_DNA"/>
</dbReference>
<feature type="transmembrane region" description="Helical" evidence="1">
    <location>
        <begin position="7"/>
        <end position="30"/>
    </location>
</feature>
<reference evidence="2" key="1">
    <citation type="submission" date="2021-03" db="EMBL/GenBank/DDBJ databases">
        <title>Antimicrobial resistance genes in bacteria isolated from Japanese honey, and their potential for conferring macrolide and lincosamide resistance in the American foulbrood pathogen Paenibacillus larvae.</title>
        <authorList>
            <person name="Okamoto M."/>
            <person name="Kumagai M."/>
            <person name="Kanamori H."/>
            <person name="Takamatsu D."/>
        </authorList>
    </citation>
    <scope>NUCLEOTIDE SEQUENCE</scope>
    <source>
        <strain evidence="2">J2TS6</strain>
    </source>
</reference>
<evidence type="ECO:0000256" key="1">
    <source>
        <dbReference type="SAM" id="Phobius"/>
    </source>
</evidence>
<keyword evidence="3" id="KW-1185">Reference proteome</keyword>
<feature type="transmembrane region" description="Helical" evidence="1">
    <location>
        <begin position="50"/>
        <end position="68"/>
    </location>
</feature>
<keyword evidence="1" id="KW-0472">Membrane</keyword>
<comment type="caution">
    <text evidence="2">The sequence shown here is derived from an EMBL/GenBank/DDBJ whole genome shotgun (WGS) entry which is preliminary data.</text>
</comment>
<keyword evidence="1" id="KW-0812">Transmembrane</keyword>
<keyword evidence="1" id="KW-1133">Transmembrane helix</keyword>
<accession>A0A919XIG9</accession>
<sequence length="539" mass="63086">MNKKIKYLLMIIIVLLISIIIPLIVNGIIINNNFYSNASNDGWVSFFGSYFGGILGGFGTLIGVLITLRETRKENIKPFLVLDFDENPKEIYSPEKYSKVNKRGNIMNFYQVPLISEIFDINIRNTGKGYAKNIQITLLVKIEDSLIADKNLFWLSQNPLQMERVSVSGDNYFQKHEITYIGSEGDKKLLPINSSLNGIILCSLWNIDDFLNLKAEDFQQTIQYYHAKKKKTPLTIPDVSVYLQYYDLDNNKYEAMYKIGLDFILNVLGSHNLVKARLYFEDELSFIKKDVQKLARKNKERKPKKISRKMKQTASLKKEWSNTIYKFGLSIGLSDNTSKAMSKDSAFERYFFLCYENERASLEQLIINIAVCCYDEINMHKFINKKMISLYEELRQELLNIISLKNKRKYSRIINRDQTNYNKINDLSRLKRILNSKTEIFGNYFKSYEVNNGKDKELIHIYGDSRDGINIMINIGNDQLKTELGFYRTGFTYRRIDNSENNLIVSVIKNIYINREIGFLDERGPYFEKDQQWKCIYLR</sequence>
<evidence type="ECO:0000313" key="2">
    <source>
        <dbReference type="EMBL" id="GIO31342.1"/>
    </source>
</evidence>
<gene>
    <name evidence="2" type="ORF">J2TS6_24830</name>
</gene>
<organism evidence="2 3">
    <name type="scientific">Paenibacillus albilobatus</name>
    <dbReference type="NCBI Taxonomy" id="2716884"/>
    <lineage>
        <taxon>Bacteria</taxon>
        <taxon>Bacillati</taxon>
        <taxon>Bacillota</taxon>
        <taxon>Bacilli</taxon>
        <taxon>Bacillales</taxon>
        <taxon>Paenibacillaceae</taxon>
        <taxon>Paenibacillus</taxon>
    </lineage>
</organism>
<proteinExistence type="predicted"/>
<name>A0A919XIG9_9BACL</name>